<dbReference type="Gene3D" id="1.20.1600.10">
    <property type="entry name" value="Outer membrane efflux proteins (OEP)"/>
    <property type="match status" value="1"/>
</dbReference>
<dbReference type="GO" id="GO:0015562">
    <property type="term" value="F:efflux transmembrane transporter activity"/>
    <property type="evidence" value="ECO:0007669"/>
    <property type="project" value="InterPro"/>
</dbReference>
<evidence type="ECO:0000313" key="3">
    <source>
        <dbReference type="Proteomes" id="UP000500755"/>
    </source>
</evidence>
<dbReference type="EMBL" id="CP051298">
    <property type="protein sequence ID" value="QKD46214.1"/>
    <property type="molecule type" value="Genomic_DNA"/>
</dbReference>
<dbReference type="Proteomes" id="UP000500755">
    <property type="component" value="Chromosome"/>
</dbReference>
<dbReference type="AlphaFoldDB" id="A0A858ZZR7"/>
<evidence type="ECO:0000256" key="1">
    <source>
        <dbReference type="ARBA" id="ARBA00007613"/>
    </source>
</evidence>
<comment type="similarity">
    <text evidence="1">Belongs to the outer membrane factor (OMF) (TC 1.B.17) family.</text>
</comment>
<dbReference type="InterPro" id="IPR003423">
    <property type="entry name" value="OMP_efflux"/>
</dbReference>
<dbReference type="PANTHER" id="PTHR30203">
    <property type="entry name" value="OUTER MEMBRANE CATION EFFLUX PROTEIN"/>
    <property type="match status" value="1"/>
</dbReference>
<dbReference type="OMA" id="DALRCNR"/>
<sequence length="413" mass="44035">MGQAPAGWAQTPPAASGTPTLTLAQALAAARDNSDVALARHALAGARADVLAADHAPAPVLSTKAASIDLQNGVGGGNVVTRKRIDKSIGIDWTWERGDKRALRTLAAQRALDAAQSDVQDMQTQQLQAALSAYYDLLAAQERLRETREIERGMAELDRVANLRLKAGDLARQDAARTRIESERARSDSELAELARTQAAVALAQLTARGPGLQACACDWPAQVAGPAPGGDLLTWAESRADVRAALARVQAAQAELDSAMALRKADVTIGASYDHYPGTSNRLVELRAQIPLQWGYRFEGEIGRAQAMLSAAQEALDKTRRLALLDLQSLQQQAASAAQRAAGYENGILPRAREVAQSAELAYAKGAIPLTDLLDARRTLRATALEALAARADYAKAQGNWLLRTEPQLLLP</sequence>
<name>A0A858ZZR7_9BURK</name>
<proteinExistence type="inferred from homology"/>
<dbReference type="SUPFAM" id="SSF56954">
    <property type="entry name" value="Outer membrane efflux proteins (OEP)"/>
    <property type="match status" value="1"/>
</dbReference>
<accession>A0A858ZZR7</accession>
<dbReference type="PANTHER" id="PTHR30203:SF30">
    <property type="entry name" value="OUTER MEMBRANE PROTEIN-RELATED"/>
    <property type="match status" value="1"/>
</dbReference>
<reference evidence="2 3" key="1">
    <citation type="submission" date="2020-05" db="EMBL/GenBank/DDBJ databases">
        <title>Complete genome sequence of Alicycliphilus denitrificans DP3.</title>
        <authorList>
            <person name="Chen X."/>
        </authorList>
    </citation>
    <scope>NUCLEOTIDE SEQUENCE [LARGE SCALE GENOMIC DNA]</scope>
    <source>
        <strain evidence="2 3">DP3</strain>
    </source>
</reference>
<dbReference type="Pfam" id="PF02321">
    <property type="entry name" value="OEP"/>
    <property type="match status" value="1"/>
</dbReference>
<protein>
    <submittedName>
        <fullName evidence="2">TolC family protein</fullName>
    </submittedName>
</protein>
<dbReference type="InterPro" id="IPR010131">
    <property type="entry name" value="MdtP/NodT-like"/>
</dbReference>
<evidence type="ECO:0000313" key="2">
    <source>
        <dbReference type="EMBL" id="QKD46214.1"/>
    </source>
</evidence>
<gene>
    <name evidence="2" type="ORF">HF896_00490</name>
</gene>
<organism evidence="2 3">
    <name type="scientific">Alicycliphilus denitrificans</name>
    <dbReference type="NCBI Taxonomy" id="179636"/>
    <lineage>
        <taxon>Bacteria</taxon>
        <taxon>Pseudomonadati</taxon>
        <taxon>Pseudomonadota</taxon>
        <taxon>Betaproteobacteria</taxon>
        <taxon>Burkholderiales</taxon>
        <taxon>Comamonadaceae</taxon>
        <taxon>Alicycliphilus</taxon>
    </lineage>
</organism>